<gene>
    <name evidence="9" type="ORF">ACFSVN_00380</name>
</gene>
<evidence type="ECO:0000256" key="1">
    <source>
        <dbReference type="ARBA" id="ARBA00008136"/>
    </source>
</evidence>
<proteinExistence type="inferred from homology"/>
<dbReference type="Pfam" id="PF02586">
    <property type="entry name" value="SRAP"/>
    <property type="match status" value="1"/>
</dbReference>
<evidence type="ECO:0000256" key="3">
    <source>
        <dbReference type="ARBA" id="ARBA00022763"/>
    </source>
</evidence>
<keyword evidence="6" id="KW-0238">DNA-binding</keyword>
<dbReference type="RefSeq" id="WP_390296912.1">
    <property type="nucleotide sequence ID" value="NZ_JBHULI010000001.1"/>
</dbReference>
<name>A0ABW5JDW3_9BACT</name>
<evidence type="ECO:0000313" key="10">
    <source>
        <dbReference type="Proteomes" id="UP001597460"/>
    </source>
</evidence>
<protein>
    <recommendedName>
        <fullName evidence="8">Abasic site processing protein</fullName>
        <ecNumber evidence="8">3.4.-.-</ecNumber>
    </recommendedName>
</protein>
<dbReference type="EC" id="3.4.-.-" evidence="8"/>
<keyword evidence="3" id="KW-0227">DNA damage</keyword>
<keyword evidence="7" id="KW-0456">Lyase</keyword>
<evidence type="ECO:0000256" key="4">
    <source>
        <dbReference type="ARBA" id="ARBA00022801"/>
    </source>
</evidence>
<keyword evidence="10" id="KW-1185">Reference proteome</keyword>
<dbReference type="InterPro" id="IPR003738">
    <property type="entry name" value="SRAP"/>
</dbReference>
<comment type="similarity">
    <text evidence="1 8">Belongs to the SOS response-associated peptidase family.</text>
</comment>
<organism evidence="9 10">
    <name type="scientific">Gracilimonas halophila</name>
    <dbReference type="NCBI Taxonomy" id="1834464"/>
    <lineage>
        <taxon>Bacteria</taxon>
        <taxon>Pseudomonadati</taxon>
        <taxon>Balneolota</taxon>
        <taxon>Balneolia</taxon>
        <taxon>Balneolales</taxon>
        <taxon>Balneolaceae</taxon>
        <taxon>Gracilimonas</taxon>
    </lineage>
</organism>
<comment type="caution">
    <text evidence="9">The sequence shown here is derived from an EMBL/GenBank/DDBJ whole genome shotgun (WGS) entry which is preliminary data.</text>
</comment>
<dbReference type="Gene3D" id="3.90.1680.10">
    <property type="entry name" value="SOS response associated peptidase-like"/>
    <property type="match status" value="1"/>
</dbReference>
<evidence type="ECO:0000256" key="5">
    <source>
        <dbReference type="ARBA" id="ARBA00023124"/>
    </source>
</evidence>
<evidence type="ECO:0000256" key="6">
    <source>
        <dbReference type="ARBA" id="ARBA00023125"/>
    </source>
</evidence>
<evidence type="ECO:0000256" key="2">
    <source>
        <dbReference type="ARBA" id="ARBA00022670"/>
    </source>
</evidence>
<dbReference type="SUPFAM" id="SSF143081">
    <property type="entry name" value="BB1717-like"/>
    <property type="match status" value="1"/>
</dbReference>
<keyword evidence="2 8" id="KW-0645">Protease</keyword>
<dbReference type="InterPro" id="IPR036590">
    <property type="entry name" value="SRAP-like"/>
</dbReference>
<evidence type="ECO:0000256" key="8">
    <source>
        <dbReference type="RuleBase" id="RU364100"/>
    </source>
</evidence>
<dbReference type="GO" id="GO:0016787">
    <property type="term" value="F:hydrolase activity"/>
    <property type="evidence" value="ECO:0007669"/>
    <property type="project" value="UniProtKB-KW"/>
</dbReference>
<keyword evidence="5" id="KW-0190">Covalent protein-DNA linkage</keyword>
<dbReference type="PANTHER" id="PTHR13604:SF0">
    <property type="entry name" value="ABASIC SITE PROCESSING PROTEIN HMCES"/>
    <property type="match status" value="1"/>
</dbReference>
<sequence length="219" mass="25036">MKRYVLETDRYTIKEVFGVSSDSEIMYEPNYNVMPGHSMPVIIGNDNRKIVRSIWGLDPDNSETSVYELEHEAFTKENSEFSLKDFSPCLIPALGFYKWKETVDDPLPFYLRVITQDVLGVAGLWDTQSESFAVLTMQANALVEPLDNRMPVILDPKEFEEWLSEGVSDMIKNGFSGNQLLPNMSVFRVPELVNDPSNNSKELIQPIPKLRNYDGEDED</sequence>
<evidence type="ECO:0000256" key="7">
    <source>
        <dbReference type="ARBA" id="ARBA00023239"/>
    </source>
</evidence>
<reference evidence="10" key="1">
    <citation type="journal article" date="2019" name="Int. J. Syst. Evol. Microbiol.">
        <title>The Global Catalogue of Microorganisms (GCM) 10K type strain sequencing project: providing services to taxonomists for standard genome sequencing and annotation.</title>
        <authorList>
            <consortium name="The Broad Institute Genomics Platform"/>
            <consortium name="The Broad Institute Genome Sequencing Center for Infectious Disease"/>
            <person name="Wu L."/>
            <person name="Ma J."/>
        </authorList>
    </citation>
    <scope>NUCLEOTIDE SEQUENCE [LARGE SCALE GENOMIC DNA]</scope>
    <source>
        <strain evidence="10">KCTC 52042</strain>
    </source>
</reference>
<dbReference type="EMBL" id="JBHULI010000001">
    <property type="protein sequence ID" value="MFD2530898.1"/>
    <property type="molecule type" value="Genomic_DNA"/>
</dbReference>
<accession>A0ABW5JDW3</accession>
<keyword evidence="4 8" id="KW-0378">Hydrolase</keyword>
<dbReference type="PANTHER" id="PTHR13604">
    <property type="entry name" value="DC12-RELATED"/>
    <property type="match status" value="1"/>
</dbReference>
<evidence type="ECO:0000313" key="9">
    <source>
        <dbReference type="EMBL" id="MFD2530898.1"/>
    </source>
</evidence>
<dbReference type="Proteomes" id="UP001597460">
    <property type="component" value="Unassembled WGS sequence"/>
</dbReference>